<keyword evidence="2" id="KW-1185">Reference proteome</keyword>
<reference evidence="1 2" key="1">
    <citation type="submission" date="2023-06" db="EMBL/GenBank/DDBJ databases">
        <authorList>
            <person name="Pascarelli S."/>
        </authorList>
    </citation>
    <scope>NUCLEOTIDE SEQUENCE [LARGE SCALE GENOMIC DNA]</scope>
    <source>
        <strain evidence="1 2">H1HS16N</strain>
    </source>
</reference>
<dbReference type="RefSeq" id="WP_313839609.1">
    <property type="nucleotide sequence ID" value="NZ_JASTZZ010000005.1"/>
</dbReference>
<reference evidence="2" key="2">
    <citation type="submission" date="2023-07" db="EMBL/GenBank/DDBJ databases">
        <title>Bifidobacterium spp. in honeybee.</title>
        <authorList>
            <person name="Olofsson T."/>
        </authorList>
    </citation>
    <scope>NUCLEOTIDE SEQUENCE [LARGE SCALE GENOMIC DNA]</scope>
    <source>
        <strain evidence="2">H1HS16N</strain>
    </source>
</reference>
<organism evidence="1 2">
    <name type="scientific">Bifidobacterium kimbladii</name>
    <dbReference type="NCBI Taxonomy" id="1293826"/>
    <lineage>
        <taxon>Bacteria</taxon>
        <taxon>Bacillati</taxon>
        <taxon>Actinomycetota</taxon>
        <taxon>Actinomycetes</taxon>
        <taxon>Bifidobacteriales</taxon>
        <taxon>Bifidobacteriaceae</taxon>
        <taxon>Bifidobacterium</taxon>
    </lineage>
</organism>
<protein>
    <recommendedName>
        <fullName evidence="3">Secreted protein</fullName>
    </recommendedName>
</protein>
<dbReference type="Proteomes" id="UP001529481">
    <property type="component" value="Unassembled WGS sequence"/>
</dbReference>
<sequence>MLLRSFATGAAAAAGLGVVFEEPLVRLAFWCPALEEGEKLGGVWLRLCLASVPGDLGSAAGR</sequence>
<gene>
    <name evidence="1" type="ORF">QRX41_07050</name>
</gene>
<comment type="caution">
    <text evidence="1">The sequence shown here is derived from an EMBL/GenBank/DDBJ whole genome shotgun (WGS) entry which is preliminary data.</text>
</comment>
<evidence type="ECO:0000313" key="2">
    <source>
        <dbReference type="Proteomes" id="UP001529481"/>
    </source>
</evidence>
<proteinExistence type="predicted"/>
<evidence type="ECO:0000313" key="1">
    <source>
        <dbReference type="EMBL" id="MDT7509880.1"/>
    </source>
</evidence>
<accession>A0ABU3KHT6</accession>
<evidence type="ECO:0008006" key="3">
    <source>
        <dbReference type="Google" id="ProtNLM"/>
    </source>
</evidence>
<name>A0ABU3KHT6_9BIFI</name>
<dbReference type="EMBL" id="JASTZZ010000005">
    <property type="protein sequence ID" value="MDT7509880.1"/>
    <property type="molecule type" value="Genomic_DNA"/>
</dbReference>